<dbReference type="RefSeq" id="WP_132213891.1">
    <property type="nucleotide sequence ID" value="NZ_OX156936.1"/>
</dbReference>
<dbReference type="OrthoDB" id="1522982at2"/>
<proteinExistence type="predicted"/>
<dbReference type="Proteomes" id="UP000295455">
    <property type="component" value="Unassembled WGS sequence"/>
</dbReference>
<dbReference type="AlphaFoldDB" id="A0A4R1RQR3"/>
<accession>A0A4R1RQR3</accession>
<protein>
    <submittedName>
        <fullName evidence="1">Uncharacterized protein</fullName>
    </submittedName>
</protein>
<name>A0A4R1RQR3_9FLAO</name>
<comment type="caution">
    <text evidence="1">The sequence shown here is derived from an EMBL/GenBank/DDBJ whole genome shotgun (WGS) entry which is preliminary data.</text>
</comment>
<dbReference type="EMBL" id="SLUP01000001">
    <property type="protein sequence ID" value="TCL68735.1"/>
    <property type="molecule type" value="Genomic_DNA"/>
</dbReference>
<reference evidence="1 2" key="1">
    <citation type="submission" date="2019-03" db="EMBL/GenBank/DDBJ databases">
        <title>Genomic Encyclopedia of Type Strains, Phase IV (KMG-IV): sequencing the most valuable type-strain genomes for metagenomic binning, comparative biology and taxonomic classification.</title>
        <authorList>
            <person name="Goeker M."/>
        </authorList>
    </citation>
    <scope>NUCLEOTIDE SEQUENCE [LARGE SCALE GENOMIC DNA]</scope>
    <source>
        <strain evidence="1 2">DSM 18792</strain>
    </source>
</reference>
<keyword evidence="2" id="KW-1185">Reference proteome</keyword>
<sequence>MALVILSTTLSYAQTNSELWKFQLAVGINNPIESVENVGYYSKYLNFPTVAIGVQHMFSNSLGAKLDVGFNRSSNADTSLEFKLNYTRVNAQIVYNLKPVLRFLPDRIALVAHAGPGISFTQPLGGFSENKNTFGNALGGMELHYGLSNSLSIYSDLGYAYSLTSKNKYDGNIDGFSFNGDLMYLTFGISVSLNGCRYCN</sequence>
<evidence type="ECO:0000313" key="2">
    <source>
        <dbReference type="Proteomes" id="UP000295455"/>
    </source>
</evidence>
<organism evidence="1 2">
    <name type="scientific">Mariniflexile fucanivorans</name>
    <dbReference type="NCBI Taxonomy" id="264023"/>
    <lineage>
        <taxon>Bacteria</taxon>
        <taxon>Pseudomonadati</taxon>
        <taxon>Bacteroidota</taxon>
        <taxon>Flavobacteriia</taxon>
        <taxon>Flavobacteriales</taxon>
        <taxon>Flavobacteriaceae</taxon>
        <taxon>Mariniflexile</taxon>
    </lineage>
</organism>
<gene>
    <name evidence="1" type="ORF">EV196_101154</name>
</gene>
<evidence type="ECO:0000313" key="1">
    <source>
        <dbReference type="EMBL" id="TCL68735.1"/>
    </source>
</evidence>